<evidence type="ECO:0000313" key="7">
    <source>
        <dbReference type="EMBL" id="WTW73058.1"/>
    </source>
</evidence>
<dbReference type="GO" id="GO:0017000">
    <property type="term" value="P:antibiotic biosynthetic process"/>
    <property type="evidence" value="ECO:0007669"/>
    <property type="project" value="UniProtKB-KW"/>
</dbReference>
<dbReference type="EMBL" id="CP108313">
    <property type="protein sequence ID" value="WTW73058.1"/>
    <property type="molecule type" value="Genomic_DNA"/>
</dbReference>
<keyword evidence="7" id="KW-0223">Dioxygenase</keyword>
<sequence length="338" mass="36943">MSSIEITASPLGPEAEPGVPGQPPVLRVPDTHDPAGWATGARERLRTALLTHGAVLVRGLELREAADVAAVLERLAVEPVTEREAFAPRENYAPGVHSASPWPPDQPMCMHHELSYTLGFPALLLFACLTGPTSGGAVGLADAAAVLDALPRDLVERFEREGWLLDRSYNDEIGATVSQAFGTTDRDAVEGYCRAHAITWDWRPDGGLRTTQRRAAVVRHPVGGRRCWFNQVAFLNEWTLAPEVREYLVDEYGPAGLPFNTRYGDGEPLEEEAVRLIGSVYADHTVRLPWRAGDLLLVDNIRTAHSREAYQGPRDVVVAMASPTRLDTCSPTTEVGQR</sequence>
<accession>A0AAU2VZQ5</accession>
<dbReference type="PANTHER" id="PTHR10696">
    <property type="entry name" value="GAMMA-BUTYROBETAINE HYDROXYLASE-RELATED"/>
    <property type="match status" value="1"/>
</dbReference>
<dbReference type="PANTHER" id="PTHR10696:SF56">
    <property type="entry name" value="TAUD_TFDA-LIKE DOMAIN-CONTAINING PROTEIN"/>
    <property type="match status" value="1"/>
</dbReference>
<evidence type="ECO:0000256" key="3">
    <source>
        <dbReference type="ARBA" id="ARBA00023004"/>
    </source>
</evidence>
<keyword evidence="4" id="KW-0045">Antibiotic biosynthesis</keyword>
<reference evidence="7" key="1">
    <citation type="submission" date="2022-10" db="EMBL/GenBank/DDBJ databases">
        <title>The complete genomes of actinobacterial strains from the NBC collection.</title>
        <authorList>
            <person name="Joergensen T.S."/>
            <person name="Alvarez Arevalo M."/>
            <person name="Sterndorff E.B."/>
            <person name="Faurdal D."/>
            <person name="Vuksanovic O."/>
            <person name="Mourched A.-S."/>
            <person name="Charusanti P."/>
            <person name="Shaw S."/>
            <person name="Blin K."/>
            <person name="Weber T."/>
        </authorList>
    </citation>
    <scope>NUCLEOTIDE SEQUENCE</scope>
    <source>
        <strain evidence="7">NBC_00008</strain>
    </source>
</reference>
<dbReference type="GO" id="GO:0051213">
    <property type="term" value="F:dioxygenase activity"/>
    <property type="evidence" value="ECO:0007669"/>
    <property type="project" value="UniProtKB-KW"/>
</dbReference>
<protein>
    <submittedName>
        <fullName evidence="7">TauD/TfdA family dioxygenase</fullName>
    </submittedName>
</protein>
<comment type="cofactor">
    <cofactor evidence="1">
        <name>Fe(2+)</name>
        <dbReference type="ChEBI" id="CHEBI:29033"/>
    </cofactor>
</comment>
<proteinExistence type="predicted"/>
<evidence type="ECO:0000256" key="5">
    <source>
        <dbReference type="SAM" id="MobiDB-lite"/>
    </source>
</evidence>
<dbReference type="AlphaFoldDB" id="A0AAU2VZQ5"/>
<gene>
    <name evidence="7" type="ORF">OG398_34895</name>
</gene>
<keyword evidence="3" id="KW-0408">Iron</keyword>
<dbReference type="Gene3D" id="3.60.130.10">
    <property type="entry name" value="Clavaminate synthase-like"/>
    <property type="match status" value="1"/>
</dbReference>
<evidence type="ECO:0000259" key="6">
    <source>
        <dbReference type="Pfam" id="PF02668"/>
    </source>
</evidence>
<evidence type="ECO:0000256" key="2">
    <source>
        <dbReference type="ARBA" id="ARBA00023002"/>
    </source>
</evidence>
<keyword evidence="2" id="KW-0560">Oxidoreductase</keyword>
<dbReference type="Pfam" id="PF02668">
    <property type="entry name" value="TauD"/>
    <property type="match status" value="1"/>
</dbReference>
<organism evidence="7">
    <name type="scientific">Streptomyces sp. NBC_00008</name>
    <dbReference type="NCBI Taxonomy" id="2903610"/>
    <lineage>
        <taxon>Bacteria</taxon>
        <taxon>Bacillati</taxon>
        <taxon>Actinomycetota</taxon>
        <taxon>Actinomycetes</taxon>
        <taxon>Kitasatosporales</taxon>
        <taxon>Streptomycetaceae</taxon>
        <taxon>Streptomyces</taxon>
    </lineage>
</organism>
<dbReference type="InterPro" id="IPR003819">
    <property type="entry name" value="TauD/TfdA-like"/>
</dbReference>
<evidence type="ECO:0000256" key="4">
    <source>
        <dbReference type="ARBA" id="ARBA00023194"/>
    </source>
</evidence>
<evidence type="ECO:0000256" key="1">
    <source>
        <dbReference type="ARBA" id="ARBA00001954"/>
    </source>
</evidence>
<dbReference type="SUPFAM" id="SSF51197">
    <property type="entry name" value="Clavaminate synthase-like"/>
    <property type="match status" value="1"/>
</dbReference>
<feature type="region of interest" description="Disordered" evidence="5">
    <location>
        <begin position="1"/>
        <end position="36"/>
    </location>
</feature>
<dbReference type="InterPro" id="IPR050411">
    <property type="entry name" value="AlphaKG_dependent_hydroxylases"/>
</dbReference>
<name>A0AAU2VZQ5_9ACTN</name>
<feature type="domain" description="TauD/TfdA-like" evidence="6">
    <location>
        <begin position="33"/>
        <end position="319"/>
    </location>
</feature>
<dbReference type="InterPro" id="IPR042098">
    <property type="entry name" value="TauD-like_sf"/>
</dbReference>